<proteinExistence type="predicted"/>
<keyword evidence="5" id="KW-1185">Reference proteome</keyword>
<dbReference type="InterPro" id="IPR001322">
    <property type="entry name" value="Lamin_tail_dom"/>
</dbReference>
<dbReference type="Pfam" id="PF08305">
    <property type="entry name" value="NPCBM"/>
    <property type="match status" value="1"/>
</dbReference>
<gene>
    <name evidence="4" type="ORF">PAECIP111891_05385</name>
</gene>
<comment type="caution">
    <text evidence="4">The sequence shown here is derived from an EMBL/GenBank/DDBJ whole genome shotgun (WGS) entry which is preliminary data.</text>
</comment>
<dbReference type="InterPro" id="IPR012854">
    <property type="entry name" value="Cu_amine_oxidase-like_N"/>
</dbReference>
<feature type="domain" description="LTD" evidence="3">
    <location>
        <begin position="381"/>
        <end position="505"/>
    </location>
</feature>
<dbReference type="Gene3D" id="2.60.40.1260">
    <property type="entry name" value="Lamin Tail domain"/>
    <property type="match status" value="1"/>
</dbReference>
<dbReference type="InterPro" id="IPR038637">
    <property type="entry name" value="NPCBM_sf"/>
</dbReference>
<reference evidence="4" key="1">
    <citation type="submission" date="2022-01" db="EMBL/GenBank/DDBJ databases">
        <authorList>
            <person name="Criscuolo A."/>
        </authorList>
    </citation>
    <scope>NUCLEOTIDE SEQUENCE</scope>
    <source>
        <strain evidence="4">CIP111891</strain>
    </source>
</reference>
<dbReference type="SUPFAM" id="SSF55383">
    <property type="entry name" value="Copper amine oxidase, domain N"/>
    <property type="match status" value="2"/>
</dbReference>
<dbReference type="InterPro" id="IPR013222">
    <property type="entry name" value="Glyco_hyd_98_carb-bd"/>
</dbReference>
<dbReference type="Gene3D" id="2.60.120.1060">
    <property type="entry name" value="NPCBM/NEW2 domain"/>
    <property type="match status" value="1"/>
</dbReference>
<dbReference type="InterPro" id="IPR036415">
    <property type="entry name" value="Lamin_tail_dom_sf"/>
</dbReference>
<dbReference type="SMART" id="SM00776">
    <property type="entry name" value="NPCBM"/>
    <property type="match status" value="1"/>
</dbReference>
<dbReference type="Proteomes" id="UP000838821">
    <property type="component" value="Unassembled WGS sequence"/>
</dbReference>
<keyword evidence="2" id="KW-0732">Signal</keyword>
<evidence type="ECO:0000256" key="1">
    <source>
        <dbReference type="SAM" id="MobiDB-lite"/>
    </source>
</evidence>
<dbReference type="PROSITE" id="PS51841">
    <property type="entry name" value="LTD"/>
    <property type="match status" value="1"/>
</dbReference>
<feature type="region of interest" description="Disordered" evidence="1">
    <location>
        <begin position="354"/>
        <end position="386"/>
    </location>
</feature>
<accession>A0ABM9CS22</accession>
<evidence type="ECO:0000313" key="4">
    <source>
        <dbReference type="EMBL" id="CAH1222634.1"/>
    </source>
</evidence>
<evidence type="ECO:0000259" key="3">
    <source>
        <dbReference type="PROSITE" id="PS51841"/>
    </source>
</evidence>
<sequence length="514" mass="55810">MKSRFTTIKGISIGIIASTLLASSVVSASNGGNNIIVFYKQLKYKINGEMRSALQGQGFIYKDTTYVPLRMVSEALGKEVGWDGNTNTIALSSSLNTKLPTSSSTNDLPPVNSSATNEGTVIEVYYKQLKYKINGEMKNKLEGQGFIYNDTTYVPLRLVTEALGNEVGWDGSTNTISLGAVTAPNGNTSTSTNAADTKSLTTFPFVARDEAKGFLAVNEWGMNHNSSAYPYFTINNQSYSKGFGLYMHNNPYPPYIKSGGSMDIKLEGFYSKLTGLVGLDDSVPSNTATGTLKIIGDSKELLSVTDIKPGQDPKTIDVDVTGVQSLTFNFQSNREGLLNMIIANPMVTRNNNPTTVIPKTPVPTVMPTPTPVPSVPPQSDSGVKDTVQNKGDVVITARDQFREALAITNYGYKKVDLKGWKIISTFGGETYTFSDTHILGAYGIGPEEDTVSVVSGNFAETVSRFPANSYYKIWSMSEIWDDNSYDNVELYNASGELVSRYSCKSSSSCTKKSF</sequence>
<name>A0ABM9CS22_9BACL</name>
<dbReference type="Pfam" id="PF07833">
    <property type="entry name" value="Cu_amine_oxidN1"/>
    <property type="match status" value="2"/>
</dbReference>
<protein>
    <recommendedName>
        <fullName evidence="3">LTD domain-containing protein</fullName>
    </recommendedName>
</protein>
<feature type="chain" id="PRO_5046336572" description="LTD domain-containing protein" evidence="2">
    <location>
        <begin position="29"/>
        <end position="514"/>
    </location>
</feature>
<dbReference type="RefSeq" id="WP_236291476.1">
    <property type="nucleotide sequence ID" value="NZ_CAKMMW010000021.1"/>
</dbReference>
<evidence type="ECO:0000256" key="2">
    <source>
        <dbReference type="SAM" id="SignalP"/>
    </source>
</evidence>
<dbReference type="SUPFAM" id="SSF74853">
    <property type="entry name" value="Lamin A/C globular tail domain"/>
    <property type="match status" value="1"/>
</dbReference>
<dbReference type="InterPro" id="IPR008979">
    <property type="entry name" value="Galactose-bd-like_sf"/>
</dbReference>
<organism evidence="4 5">
    <name type="scientific">Paenibacillus allorhizoplanae</name>
    <dbReference type="NCBI Taxonomy" id="2905648"/>
    <lineage>
        <taxon>Bacteria</taxon>
        <taxon>Bacillati</taxon>
        <taxon>Bacillota</taxon>
        <taxon>Bacilli</taxon>
        <taxon>Bacillales</taxon>
        <taxon>Paenibacillaceae</taxon>
        <taxon>Paenibacillus</taxon>
    </lineage>
</organism>
<dbReference type="InterPro" id="IPR036582">
    <property type="entry name" value="Mao_N_sf"/>
</dbReference>
<dbReference type="Pfam" id="PF00932">
    <property type="entry name" value="LTD"/>
    <property type="match status" value="1"/>
</dbReference>
<feature type="signal peptide" evidence="2">
    <location>
        <begin position="1"/>
        <end position="28"/>
    </location>
</feature>
<dbReference type="SUPFAM" id="SSF49785">
    <property type="entry name" value="Galactose-binding domain-like"/>
    <property type="match status" value="1"/>
</dbReference>
<feature type="compositionally biased region" description="Pro residues" evidence="1">
    <location>
        <begin position="360"/>
        <end position="376"/>
    </location>
</feature>
<dbReference type="EMBL" id="CAKMMW010000021">
    <property type="protein sequence ID" value="CAH1222634.1"/>
    <property type="molecule type" value="Genomic_DNA"/>
</dbReference>
<dbReference type="Gene3D" id="3.30.457.10">
    <property type="entry name" value="Copper amine oxidase-like, N-terminal domain"/>
    <property type="match status" value="2"/>
</dbReference>
<evidence type="ECO:0000313" key="5">
    <source>
        <dbReference type="Proteomes" id="UP000838821"/>
    </source>
</evidence>